<organism evidence="2 3">
    <name type="scientific">Nicrophorus vespilloides</name>
    <name type="common">Boreal carrion beetle</name>
    <dbReference type="NCBI Taxonomy" id="110193"/>
    <lineage>
        <taxon>Eukaryota</taxon>
        <taxon>Metazoa</taxon>
        <taxon>Ecdysozoa</taxon>
        <taxon>Arthropoda</taxon>
        <taxon>Hexapoda</taxon>
        <taxon>Insecta</taxon>
        <taxon>Pterygota</taxon>
        <taxon>Neoptera</taxon>
        <taxon>Endopterygota</taxon>
        <taxon>Coleoptera</taxon>
        <taxon>Polyphaga</taxon>
        <taxon>Staphyliniformia</taxon>
        <taxon>Silphidae</taxon>
        <taxon>Nicrophorinae</taxon>
        <taxon>Nicrophorus</taxon>
    </lineage>
</organism>
<reference evidence="3" key="1">
    <citation type="submission" date="2025-08" db="UniProtKB">
        <authorList>
            <consortium name="RefSeq"/>
        </authorList>
    </citation>
    <scope>IDENTIFICATION</scope>
    <source>
        <tissue evidence="3">Whole Larva</tissue>
    </source>
</reference>
<name>A0ABM1MJX0_NICVS</name>
<dbReference type="RefSeq" id="XP_017774870.1">
    <property type="nucleotide sequence ID" value="XM_017919381.1"/>
</dbReference>
<feature type="region of interest" description="Disordered" evidence="1">
    <location>
        <begin position="94"/>
        <end position="136"/>
    </location>
</feature>
<feature type="non-terminal residue" evidence="3">
    <location>
        <position position="150"/>
    </location>
</feature>
<sequence>MNKLMYEDISDDEDMLCFDEKNCIDDAIGENHMDTEVIYIENDNDEVDIINVDYDALSSDKKMDSFNDSNISKCFTAKCENNDDDEVDIISCDRKRKFNEDSENDDSEDNDSEYDDSEDDDSEYDDNESDTPIFYYEEQRACDRYYEKRF</sequence>
<keyword evidence="2" id="KW-1185">Reference proteome</keyword>
<evidence type="ECO:0000256" key="1">
    <source>
        <dbReference type="SAM" id="MobiDB-lite"/>
    </source>
</evidence>
<dbReference type="GeneID" id="108561443"/>
<accession>A0ABM1MJX0</accession>
<gene>
    <name evidence="3" type="primary">LOC108561443</name>
</gene>
<evidence type="ECO:0000313" key="2">
    <source>
        <dbReference type="Proteomes" id="UP000695000"/>
    </source>
</evidence>
<protein>
    <submittedName>
        <fullName evidence="3">Phosphopantothenoylcysteine decarboxylase subunit VHS3-like</fullName>
    </submittedName>
</protein>
<dbReference type="Proteomes" id="UP000695000">
    <property type="component" value="Unplaced"/>
</dbReference>
<proteinExistence type="predicted"/>
<feature type="compositionally biased region" description="Acidic residues" evidence="1">
    <location>
        <begin position="101"/>
        <end position="129"/>
    </location>
</feature>
<evidence type="ECO:0000313" key="3">
    <source>
        <dbReference type="RefSeq" id="XP_017774870.1"/>
    </source>
</evidence>